<organism evidence="6 7">
    <name type="scientific">Melghirimyces thermohalophilus</name>
    <dbReference type="NCBI Taxonomy" id="1236220"/>
    <lineage>
        <taxon>Bacteria</taxon>
        <taxon>Bacillati</taxon>
        <taxon>Bacillota</taxon>
        <taxon>Bacilli</taxon>
        <taxon>Bacillales</taxon>
        <taxon>Thermoactinomycetaceae</taxon>
        <taxon>Melghirimyces</taxon>
    </lineage>
</organism>
<keyword evidence="2" id="KW-0285">Flavoprotein</keyword>
<dbReference type="SUPFAM" id="SSF55103">
    <property type="entry name" value="FAD-linked oxidases, C-terminal domain"/>
    <property type="match status" value="1"/>
</dbReference>
<dbReference type="InterPro" id="IPR016164">
    <property type="entry name" value="FAD-linked_Oxase-like_C"/>
</dbReference>
<dbReference type="GO" id="GO:0071949">
    <property type="term" value="F:FAD binding"/>
    <property type="evidence" value="ECO:0007669"/>
    <property type="project" value="InterPro"/>
</dbReference>
<dbReference type="InterPro" id="IPR051914">
    <property type="entry name" value="FAD-linked_OxidoTrans_Type4"/>
</dbReference>
<dbReference type="SUPFAM" id="SSF56176">
    <property type="entry name" value="FAD-binding/transporter-associated domain-like"/>
    <property type="match status" value="1"/>
</dbReference>
<evidence type="ECO:0000256" key="3">
    <source>
        <dbReference type="ARBA" id="ARBA00022827"/>
    </source>
</evidence>
<gene>
    <name evidence="6" type="ORF">SAMN04488112_10581</name>
</gene>
<dbReference type="InterPro" id="IPR016169">
    <property type="entry name" value="FAD-bd_PCMH_sub2"/>
</dbReference>
<dbReference type="InterPro" id="IPR016171">
    <property type="entry name" value="Vanillyl_alc_oxidase_C-sub2"/>
</dbReference>
<sequence>MFRKKERHSDPLIRKLMKLVGKEHVLHRQADLVAYECDGFTLQRGKARAVVFPGETKEVSAVVRLLHRERVPFIARGAGTGLSGGATPLGGEVIISLVRMKKLLRVDLDNRTAVVQPGFVNLKLTQAISKDGYYYAPDPSSQYACTIGGNVAENAGGAHCLKYGVTTNHILGAEVVLPDGEVIRLGEDGIPDQPGYDLLGLITGSEGTLGVVTEITVRILKAPEGKQTILAYFDDVEDGSRAVSDIISAGIVPAALEMMDRTAIEGVEAANFPVGHPLDIEALLLIEVDGIEAGFQSEAEDIVDVCRKWNVREVKVAKDEQEAAAWWANRKTGFGAMGAISPDYLVQDGVIPRSRLPEVLNKIRAISQETGLRIANIFHAGDGNLHPLILFDAQKPGEKEKALQAGSRCLKACADAGGSITGEHGVGIEKKEEMRFIFTDEEIEAQTRIRSVFNPDNLLNPDKLFPQPGRCAEVKQEIKEQQGLKV</sequence>
<dbReference type="PROSITE" id="PS51387">
    <property type="entry name" value="FAD_PCMH"/>
    <property type="match status" value="1"/>
</dbReference>
<protein>
    <submittedName>
        <fullName evidence="6">Glycolate oxidase</fullName>
    </submittedName>
</protein>
<evidence type="ECO:0000256" key="4">
    <source>
        <dbReference type="ARBA" id="ARBA00023002"/>
    </source>
</evidence>
<dbReference type="Proteomes" id="UP000199387">
    <property type="component" value="Unassembled WGS sequence"/>
</dbReference>
<dbReference type="Gene3D" id="3.30.465.10">
    <property type="match status" value="1"/>
</dbReference>
<evidence type="ECO:0000313" key="6">
    <source>
        <dbReference type="EMBL" id="SDC26242.1"/>
    </source>
</evidence>
<dbReference type="Pfam" id="PF02913">
    <property type="entry name" value="FAD-oxidase_C"/>
    <property type="match status" value="1"/>
</dbReference>
<evidence type="ECO:0000259" key="5">
    <source>
        <dbReference type="PROSITE" id="PS51387"/>
    </source>
</evidence>
<dbReference type="Gene3D" id="3.30.70.2740">
    <property type="match status" value="1"/>
</dbReference>
<dbReference type="STRING" id="1236220.SAMN04488112_10581"/>
<dbReference type="PANTHER" id="PTHR42934">
    <property type="entry name" value="GLYCOLATE OXIDASE SUBUNIT GLCD"/>
    <property type="match status" value="1"/>
</dbReference>
<evidence type="ECO:0000256" key="2">
    <source>
        <dbReference type="ARBA" id="ARBA00022630"/>
    </source>
</evidence>
<evidence type="ECO:0000256" key="1">
    <source>
        <dbReference type="ARBA" id="ARBA00001974"/>
    </source>
</evidence>
<keyword evidence="3" id="KW-0274">FAD</keyword>
<dbReference type="InterPro" id="IPR006094">
    <property type="entry name" value="Oxid_FAD_bind_N"/>
</dbReference>
<name>A0A1G6K597_9BACL</name>
<feature type="domain" description="FAD-binding PCMH-type" evidence="5">
    <location>
        <begin position="43"/>
        <end position="222"/>
    </location>
</feature>
<dbReference type="InterPro" id="IPR036318">
    <property type="entry name" value="FAD-bd_PCMH-like_sf"/>
</dbReference>
<dbReference type="Gene3D" id="1.10.45.10">
    <property type="entry name" value="Vanillyl-alcohol Oxidase, Chain A, domain 4"/>
    <property type="match status" value="1"/>
</dbReference>
<proteinExistence type="predicted"/>
<dbReference type="InterPro" id="IPR004113">
    <property type="entry name" value="FAD-bd_oxidored_4_C"/>
</dbReference>
<reference evidence="6 7" key="1">
    <citation type="submission" date="2016-10" db="EMBL/GenBank/DDBJ databases">
        <authorList>
            <person name="de Groot N.N."/>
        </authorList>
    </citation>
    <scope>NUCLEOTIDE SEQUENCE [LARGE SCALE GENOMIC DNA]</scope>
    <source>
        <strain evidence="6 7">DSM 45514</strain>
    </source>
</reference>
<dbReference type="EMBL" id="FMZA01000005">
    <property type="protein sequence ID" value="SDC26242.1"/>
    <property type="molecule type" value="Genomic_DNA"/>
</dbReference>
<dbReference type="PANTHER" id="PTHR42934:SF1">
    <property type="entry name" value="GLYCOLATE OXIDASE SUBUNIT GLCD"/>
    <property type="match status" value="1"/>
</dbReference>
<accession>A0A1G6K597</accession>
<dbReference type="InterPro" id="IPR016166">
    <property type="entry name" value="FAD-bd_PCMH"/>
</dbReference>
<keyword evidence="4" id="KW-0560">Oxidoreductase</keyword>
<keyword evidence="7" id="KW-1185">Reference proteome</keyword>
<dbReference type="Pfam" id="PF01565">
    <property type="entry name" value="FAD_binding_4"/>
    <property type="match status" value="1"/>
</dbReference>
<dbReference type="AlphaFoldDB" id="A0A1G6K597"/>
<evidence type="ECO:0000313" key="7">
    <source>
        <dbReference type="Proteomes" id="UP000199387"/>
    </source>
</evidence>
<dbReference type="GO" id="GO:0016491">
    <property type="term" value="F:oxidoreductase activity"/>
    <property type="evidence" value="ECO:0007669"/>
    <property type="project" value="UniProtKB-KW"/>
</dbReference>
<comment type="cofactor">
    <cofactor evidence="1">
        <name>FAD</name>
        <dbReference type="ChEBI" id="CHEBI:57692"/>
    </cofactor>
</comment>